<sequence>MFRTVSGRCKKLHLIAFNSHIVQSVAYFCPKQLHNQGLTCLKFEAITVLV</sequence>
<accession>A0A154PL78</accession>
<dbReference type="Proteomes" id="UP000076502">
    <property type="component" value="Unassembled WGS sequence"/>
</dbReference>
<dbReference type="AlphaFoldDB" id="A0A154PL78"/>
<keyword evidence="2" id="KW-1185">Reference proteome</keyword>
<organism evidence="1 2">
    <name type="scientific">Dufourea novaeangliae</name>
    <name type="common">Sweat bee</name>
    <dbReference type="NCBI Taxonomy" id="178035"/>
    <lineage>
        <taxon>Eukaryota</taxon>
        <taxon>Metazoa</taxon>
        <taxon>Ecdysozoa</taxon>
        <taxon>Arthropoda</taxon>
        <taxon>Hexapoda</taxon>
        <taxon>Insecta</taxon>
        <taxon>Pterygota</taxon>
        <taxon>Neoptera</taxon>
        <taxon>Endopterygota</taxon>
        <taxon>Hymenoptera</taxon>
        <taxon>Apocrita</taxon>
        <taxon>Aculeata</taxon>
        <taxon>Apoidea</taxon>
        <taxon>Anthophila</taxon>
        <taxon>Halictidae</taxon>
        <taxon>Rophitinae</taxon>
        <taxon>Dufourea</taxon>
    </lineage>
</organism>
<dbReference type="EMBL" id="KQ434938">
    <property type="protein sequence ID" value="KZC12038.1"/>
    <property type="molecule type" value="Genomic_DNA"/>
</dbReference>
<name>A0A154PL78_DUFNO</name>
<evidence type="ECO:0000313" key="1">
    <source>
        <dbReference type="EMBL" id="KZC12038.1"/>
    </source>
</evidence>
<reference evidence="1 2" key="1">
    <citation type="submission" date="2015-07" db="EMBL/GenBank/DDBJ databases">
        <title>The genome of Dufourea novaeangliae.</title>
        <authorList>
            <person name="Pan H."/>
            <person name="Kapheim K."/>
        </authorList>
    </citation>
    <scope>NUCLEOTIDE SEQUENCE [LARGE SCALE GENOMIC DNA]</scope>
    <source>
        <strain evidence="1">0120121106</strain>
        <tissue evidence="1">Whole body</tissue>
    </source>
</reference>
<proteinExistence type="predicted"/>
<evidence type="ECO:0000313" key="2">
    <source>
        <dbReference type="Proteomes" id="UP000076502"/>
    </source>
</evidence>
<protein>
    <submittedName>
        <fullName evidence="1">Uncharacterized protein</fullName>
    </submittedName>
</protein>
<gene>
    <name evidence="1" type="ORF">WN55_03118</name>
</gene>